<reference evidence="12" key="1">
    <citation type="submission" date="2016-10" db="EMBL/GenBank/DDBJ databases">
        <authorList>
            <person name="Varghese N."/>
            <person name="Submissions S."/>
        </authorList>
    </citation>
    <scope>NUCLEOTIDE SEQUENCE [LARGE SCALE GENOMIC DNA]</scope>
    <source>
        <strain evidence="12">SP</strain>
    </source>
</reference>
<dbReference type="AlphaFoldDB" id="A0A1H3IHG0"/>
<dbReference type="SMART" id="SM00342">
    <property type="entry name" value="HTH_ARAC"/>
    <property type="match status" value="1"/>
</dbReference>
<keyword evidence="4" id="KW-0902">Two-component regulatory system</keyword>
<evidence type="ECO:0000256" key="3">
    <source>
        <dbReference type="ARBA" id="ARBA00022553"/>
    </source>
</evidence>
<dbReference type="PANTHER" id="PTHR42713">
    <property type="entry name" value="HISTIDINE KINASE-RELATED"/>
    <property type="match status" value="1"/>
</dbReference>
<dbReference type="PRINTS" id="PR00032">
    <property type="entry name" value="HTHARAC"/>
</dbReference>
<dbReference type="InterPro" id="IPR051552">
    <property type="entry name" value="HptR"/>
</dbReference>
<dbReference type="STRING" id="1503961.SAMN05421736_101821"/>
<dbReference type="InterPro" id="IPR001789">
    <property type="entry name" value="Sig_transdc_resp-reg_receiver"/>
</dbReference>
<dbReference type="SUPFAM" id="SSF52172">
    <property type="entry name" value="CheY-like"/>
    <property type="match status" value="1"/>
</dbReference>
<dbReference type="GO" id="GO:0005737">
    <property type="term" value="C:cytoplasm"/>
    <property type="evidence" value="ECO:0007669"/>
    <property type="project" value="UniProtKB-SubCell"/>
</dbReference>
<keyword evidence="6" id="KW-0238">DNA-binding</keyword>
<dbReference type="InterPro" id="IPR011006">
    <property type="entry name" value="CheY-like_superfamily"/>
</dbReference>
<dbReference type="SUPFAM" id="SSF46689">
    <property type="entry name" value="Homeodomain-like"/>
    <property type="match status" value="2"/>
</dbReference>
<evidence type="ECO:0000256" key="8">
    <source>
        <dbReference type="PROSITE-ProRule" id="PRU00169"/>
    </source>
</evidence>
<comment type="subcellular location">
    <subcellularLocation>
        <location evidence="1">Cytoplasm</location>
    </subcellularLocation>
</comment>
<feature type="domain" description="Response regulatory" evidence="10">
    <location>
        <begin position="3"/>
        <end position="120"/>
    </location>
</feature>
<dbReference type="InterPro" id="IPR018062">
    <property type="entry name" value="HTH_AraC-typ_CS"/>
</dbReference>
<dbReference type="InterPro" id="IPR020449">
    <property type="entry name" value="Tscrpt_reg_AraC-type_HTH"/>
</dbReference>
<dbReference type="InterPro" id="IPR018060">
    <property type="entry name" value="HTH_AraC"/>
</dbReference>
<evidence type="ECO:0000259" key="10">
    <source>
        <dbReference type="PROSITE" id="PS50110"/>
    </source>
</evidence>
<dbReference type="GO" id="GO:0043565">
    <property type="term" value="F:sequence-specific DNA binding"/>
    <property type="evidence" value="ECO:0007669"/>
    <property type="project" value="InterPro"/>
</dbReference>
<dbReference type="PROSITE" id="PS00041">
    <property type="entry name" value="HTH_ARAC_FAMILY_1"/>
    <property type="match status" value="1"/>
</dbReference>
<protein>
    <submittedName>
        <fullName evidence="11">Two-component system, response regulator YesN</fullName>
    </submittedName>
</protein>
<evidence type="ECO:0000259" key="9">
    <source>
        <dbReference type="PROSITE" id="PS01124"/>
    </source>
</evidence>
<evidence type="ECO:0000256" key="1">
    <source>
        <dbReference type="ARBA" id="ARBA00004496"/>
    </source>
</evidence>
<dbReference type="EMBL" id="FNPI01000001">
    <property type="protein sequence ID" value="SDY26815.1"/>
    <property type="molecule type" value="Genomic_DNA"/>
</dbReference>
<keyword evidence="3 8" id="KW-0597">Phosphoprotein</keyword>
<evidence type="ECO:0000256" key="2">
    <source>
        <dbReference type="ARBA" id="ARBA00022490"/>
    </source>
</evidence>
<keyword evidence="7" id="KW-0804">Transcription</keyword>
<evidence type="ECO:0000313" key="11">
    <source>
        <dbReference type="EMBL" id="SDY26815.1"/>
    </source>
</evidence>
<dbReference type="InterPro" id="IPR009057">
    <property type="entry name" value="Homeodomain-like_sf"/>
</dbReference>
<dbReference type="PANTHER" id="PTHR42713:SF3">
    <property type="entry name" value="TRANSCRIPTIONAL REGULATORY PROTEIN HPTR"/>
    <property type="match status" value="1"/>
</dbReference>
<name>A0A1H3IHG0_9BACI</name>
<evidence type="ECO:0000256" key="5">
    <source>
        <dbReference type="ARBA" id="ARBA00023015"/>
    </source>
</evidence>
<feature type="modified residue" description="4-aspartylphosphate" evidence="8">
    <location>
        <position position="55"/>
    </location>
</feature>
<proteinExistence type="predicted"/>
<evidence type="ECO:0000313" key="12">
    <source>
        <dbReference type="Proteomes" id="UP000198935"/>
    </source>
</evidence>
<dbReference type="PROSITE" id="PS01124">
    <property type="entry name" value="HTH_ARAC_FAMILY_2"/>
    <property type="match status" value="1"/>
</dbReference>
<dbReference type="SMART" id="SM00448">
    <property type="entry name" value="REC"/>
    <property type="match status" value="1"/>
</dbReference>
<dbReference type="CDD" id="cd17536">
    <property type="entry name" value="REC_YesN-like"/>
    <property type="match status" value="1"/>
</dbReference>
<evidence type="ECO:0000256" key="4">
    <source>
        <dbReference type="ARBA" id="ARBA00023012"/>
    </source>
</evidence>
<dbReference type="GO" id="GO:0003700">
    <property type="term" value="F:DNA-binding transcription factor activity"/>
    <property type="evidence" value="ECO:0007669"/>
    <property type="project" value="InterPro"/>
</dbReference>
<dbReference type="Pfam" id="PF00072">
    <property type="entry name" value="Response_reg"/>
    <property type="match status" value="1"/>
</dbReference>
<dbReference type="Gene3D" id="3.40.50.2300">
    <property type="match status" value="1"/>
</dbReference>
<sequence length="551" mass="63421">MKSLLIVDDDQNVIKGLRKHVPWSKFHLKVEATAGDGLEALEKIREKQPDILITDIYMPNMDGLELIQRVRKEFPAVSIIIHSGYDDFDNARQAMKYGVRHFLLKPCTVPEIEAVLEEMIREIVAQEKQQRLLKHYHEQMNEHLEHIRQSLFRELIHSKYKAGDLPVEKLAFLGIAEKSAIVVTTISLIRSPYLTKGKEREWQLNHFAAGNIIKETLEESGHSRQAAIHIVDYSESTFLLVFIAKNGGENLAAICKNTSEQIAANILLYPGLSLAVGIGKVKAGIHELSASYLESRRALEAAEYQEINKVYTYSDVQPEKEDGSFPYPFELVRAINDAINDREYESILIHWGNLENYLLSGNKIPIIVGQNICISIVSAIMVQKHREDQFTEEAEDMSTYISVICNNYSLMELVIWMRTLLRDWQVKKEEELTGSKSNQLIYEVKKHVHHYYDQEISLAVIADKLFINRNYLSQLFKKVTGETFVAYLNKYRIEKAKERLREKHYMIYEISELVGYQNPTYFSQVFKAITGISPSEYCKNVFHKVKAGADK</sequence>
<keyword evidence="5" id="KW-0805">Transcription regulation</keyword>
<evidence type="ECO:0000256" key="6">
    <source>
        <dbReference type="ARBA" id="ARBA00023125"/>
    </source>
</evidence>
<accession>A0A1H3IHG0</accession>
<gene>
    <name evidence="11" type="ORF">SAMN05421736_101821</name>
</gene>
<keyword evidence="2" id="KW-0963">Cytoplasm</keyword>
<feature type="domain" description="HTH araC/xylS-type" evidence="9">
    <location>
        <begin position="442"/>
        <end position="540"/>
    </location>
</feature>
<dbReference type="PROSITE" id="PS50110">
    <property type="entry name" value="RESPONSE_REGULATORY"/>
    <property type="match status" value="1"/>
</dbReference>
<organism evidence="11 12">
    <name type="scientific">Evansella caseinilytica</name>
    <dbReference type="NCBI Taxonomy" id="1503961"/>
    <lineage>
        <taxon>Bacteria</taxon>
        <taxon>Bacillati</taxon>
        <taxon>Bacillota</taxon>
        <taxon>Bacilli</taxon>
        <taxon>Bacillales</taxon>
        <taxon>Bacillaceae</taxon>
        <taxon>Evansella</taxon>
    </lineage>
</organism>
<dbReference type="GO" id="GO:0000160">
    <property type="term" value="P:phosphorelay signal transduction system"/>
    <property type="evidence" value="ECO:0007669"/>
    <property type="project" value="UniProtKB-KW"/>
</dbReference>
<dbReference type="Pfam" id="PF12833">
    <property type="entry name" value="HTH_18"/>
    <property type="match status" value="1"/>
</dbReference>
<dbReference type="Gene3D" id="1.10.10.60">
    <property type="entry name" value="Homeodomain-like"/>
    <property type="match status" value="2"/>
</dbReference>
<dbReference type="Proteomes" id="UP000198935">
    <property type="component" value="Unassembled WGS sequence"/>
</dbReference>
<evidence type="ECO:0000256" key="7">
    <source>
        <dbReference type="ARBA" id="ARBA00023163"/>
    </source>
</evidence>
<keyword evidence="12" id="KW-1185">Reference proteome</keyword>